<comment type="catalytic activity">
    <reaction evidence="2">
        <text>dihydroxyacetone phosphate = methylglyoxal + phosphate</text>
        <dbReference type="Rhea" id="RHEA:17937"/>
        <dbReference type="ChEBI" id="CHEBI:17158"/>
        <dbReference type="ChEBI" id="CHEBI:43474"/>
        <dbReference type="ChEBI" id="CHEBI:57642"/>
        <dbReference type="EC" id="4.2.3.3"/>
    </reaction>
</comment>
<evidence type="ECO:0000256" key="2">
    <source>
        <dbReference type="HAMAP-Rule" id="MF_00549"/>
    </source>
</evidence>
<dbReference type="PIRSF" id="PIRSF006614">
    <property type="entry name" value="Methylglyox_syn"/>
    <property type="match status" value="1"/>
</dbReference>
<evidence type="ECO:0000313" key="5">
    <source>
        <dbReference type="EMBL" id="QBF26463.1"/>
    </source>
</evidence>
<dbReference type="Gene3D" id="3.40.50.1380">
    <property type="entry name" value="Methylglyoxal synthase-like domain"/>
    <property type="match status" value="1"/>
</dbReference>
<dbReference type="Proteomes" id="UP000291130">
    <property type="component" value="Chromosome"/>
</dbReference>
<dbReference type="NCBIfam" id="NF003559">
    <property type="entry name" value="PRK05234.1"/>
    <property type="match status" value="1"/>
</dbReference>
<dbReference type="PANTHER" id="PTHR30492:SF0">
    <property type="entry name" value="METHYLGLYOXAL SYNTHASE"/>
    <property type="match status" value="1"/>
</dbReference>
<feature type="domain" description="MGS-like" evidence="4">
    <location>
        <begin position="5"/>
        <end position="146"/>
    </location>
</feature>
<keyword evidence="2 5" id="KW-0456">Lyase</keyword>
<dbReference type="SMART" id="SM00851">
    <property type="entry name" value="MGS"/>
    <property type="match status" value="1"/>
</dbReference>
<dbReference type="CDD" id="cd01422">
    <property type="entry name" value="MGS"/>
    <property type="match status" value="1"/>
</dbReference>
<gene>
    <name evidence="2" type="primary">mgsA</name>
    <name evidence="5" type="ORF">EXN22_12450</name>
</gene>
<proteinExistence type="inferred from homology"/>
<dbReference type="InterPro" id="IPR018148">
    <property type="entry name" value="Methylglyoxal_synth_AS"/>
</dbReference>
<feature type="binding site" evidence="2">
    <location>
        <begin position="65"/>
        <end position="66"/>
    </location>
    <ligand>
        <name>substrate</name>
    </ligand>
</feature>
<keyword evidence="6" id="KW-1185">Reference proteome</keyword>
<dbReference type="EC" id="4.2.3.3" evidence="2"/>
<name>A0A411MHY8_9PSED</name>
<dbReference type="AlphaFoldDB" id="A0A411MHY8"/>
<dbReference type="RefSeq" id="WP_130264331.1">
    <property type="nucleotide sequence ID" value="NZ_CP035952.1"/>
</dbReference>
<dbReference type="InterPro" id="IPR036914">
    <property type="entry name" value="MGS-like_dom_sf"/>
</dbReference>
<dbReference type="GO" id="GO:0008929">
    <property type="term" value="F:methylglyoxal synthase activity"/>
    <property type="evidence" value="ECO:0007669"/>
    <property type="project" value="UniProtKB-UniRule"/>
</dbReference>
<dbReference type="GO" id="GO:0005829">
    <property type="term" value="C:cytosol"/>
    <property type="evidence" value="ECO:0007669"/>
    <property type="project" value="TreeGrafter"/>
</dbReference>
<dbReference type="PANTHER" id="PTHR30492">
    <property type="entry name" value="METHYLGLYOXAL SYNTHASE"/>
    <property type="match status" value="1"/>
</dbReference>
<reference evidence="5 6" key="1">
    <citation type="submission" date="2019-02" db="EMBL/GenBank/DDBJ databases">
        <title>Complete genome sequence of Pseudomonas sp. SNU WT1 isolated from rainbow trout.</title>
        <authorList>
            <person name="Oh W.T."/>
            <person name="Park S.C."/>
        </authorList>
    </citation>
    <scope>NUCLEOTIDE SEQUENCE [LARGE SCALE GENOMIC DNA]</scope>
    <source>
        <strain evidence="5 6">SNU WT1</strain>
    </source>
</reference>
<dbReference type="SUPFAM" id="SSF52335">
    <property type="entry name" value="Methylglyoxal synthase-like"/>
    <property type="match status" value="1"/>
</dbReference>
<evidence type="ECO:0000256" key="1">
    <source>
        <dbReference type="ARBA" id="ARBA00006287"/>
    </source>
</evidence>
<organism evidence="5 6">
    <name type="scientific">Pseudomonas tructae</name>
    <dbReference type="NCBI Taxonomy" id="2518644"/>
    <lineage>
        <taxon>Bacteria</taxon>
        <taxon>Pseudomonadati</taxon>
        <taxon>Pseudomonadota</taxon>
        <taxon>Gammaproteobacteria</taxon>
        <taxon>Pseudomonadales</taxon>
        <taxon>Pseudomonadaceae</taxon>
        <taxon>Pseudomonas</taxon>
    </lineage>
</organism>
<comment type="similarity">
    <text evidence="1 2">Belongs to the methylglyoxal synthase family.</text>
</comment>
<accession>A0A411MHY8</accession>
<comment type="caution">
    <text evidence="2">Lacks conserved residue(s) required for the propagation of feature annotation.</text>
</comment>
<evidence type="ECO:0000313" key="6">
    <source>
        <dbReference type="Proteomes" id="UP000291130"/>
    </source>
</evidence>
<dbReference type="InterPro" id="IPR011607">
    <property type="entry name" value="MGS-like_dom"/>
</dbReference>
<sequence>MQTLIRSMSAKKYIALAAHERCKNTLVSWAFDNRTALARHTLFATRATGNLIQRATGIHVSKMLSGPLGGDQQIGSLIAEGKIDVLIFFWDPLGNFPHSCDVKALLRLATAWNIPIASNETTANFLLQSPLFEQQVRIAIPGEAMS</sequence>
<protein>
    <recommendedName>
        <fullName evidence="2">Methylglyoxal synthase</fullName>
        <shortName evidence="2">MGS</shortName>
        <ecNumber evidence="2">4.2.3.3</ecNumber>
    </recommendedName>
</protein>
<evidence type="ECO:0000259" key="4">
    <source>
        <dbReference type="PROSITE" id="PS51855"/>
    </source>
</evidence>
<dbReference type="EMBL" id="CP035952">
    <property type="protein sequence ID" value="QBF26463.1"/>
    <property type="molecule type" value="Genomic_DNA"/>
</dbReference>
<dbReference type="InterPro" id="IPR004363">
    <property type="entry name" value="Methylgl_synth"/>
</dbReference>
<dbReference type="Pfam" id="PF02142">
    <property type="entry name" value="MGS"/>
    <property type="match status" value="1"/>
</dbReference>
<dbReference type="PROSITE" id="PS51855">
    <property type="entry name" value="MGS"/>
    <property type="match status" value="1"/>
</dbReference>
<dbReference type="KEGG" id="ptk:EXN22_12450"/>
<feature type="binding site" evidence="2">
    <location>
        <position position="19"/>
    </location>
    <ligand>
        <name>substrate</name>
    </ligand>
</feature>
<dbReference type="GO" id="GO:0019242">
    <property type="term" value="P:methylglyoxal biosynthetic process"/>
    <property type="evidence" value="ECO:0007669"/>
    <property type="project" value="UniProtKB-UniRule"/>
</dbReference>
<comment type="function">
    <text evidence="2">Catalyzes the formation of methylglyoxal from dihydroxyacetone phosphate.</text>
</comment>
<dbReference type="NCBIfam" id="TIGR00160">
    <property type="entry name" value="MGSA"/>
    <property type="match status" value="1"/>
</dbReference>
<feature type="binding site" evidence="2">
    <location>
        <position position="98"/>
    </location>
    <ligand>
        <name>substrate</name>
    </ligand>
</feature>
<feature type="binding site" evidence="2">
    <location>
        <position position="23"/>
    </location>
    <ligand>
        <name>substrate</name>
    </ligand>
</feature>
<dbReference type="PROSITE" id="PS01335">
    <property type="entry name" value="METHYLGLYOXAL_SYNTH"/>
    <property type="match status" value="1"/>
</dbReference>
<dbReference type="HAMAP" id="MF_00549">
    <property type="entry name" value="Methylglyoxal_synth"/>
    <property type="match status" value="1"/>
</dbReference>
<dbReference type="OrthoDB" id="9787147at2"/>
<evidence type="ECO:0000256" key="3">
    <source>
        <dbReference type="PIRSR" id="PIRSR006614-1"/>
    </source>
</evidence>
<feature type="active site" description="Proton donor/acceptor" evidence="2 3">
    <location>
        <position position="71"/>
    </location>
</feature>